<dbReference type="Proteomes" id="UP001596139">
    <property type="component" value="Unassembled WGS sequence"/>
</dbReference>
<organism evidence="3 4">
    <name type="scientific">Streptomyces ochraceiscleroticus</name>
    <dbReference type="NCBI Taxonomy" id="47761"/>
    <lineage>
        <taxon>Bacteria</taxon>
        <taxon>Bacillati</taxon>
        <taxon>Actinomycetota</taxon>
        <taxon>Actinomycetes</taxon>
        <taxon>Kitasatosporales</taxon>
        <taxon>Streptomycetaceae</taxon>
        <taxon>Streptomyces</taxon>
    </lineage>
</organism>
<dbReference type="InterPro" id="IPR002645">
    <property type="entry name" value="STAS_dom"/>
</dbReference>
<dbReference type="CDD" id="cd07043">
    <property type="entry name" value="STAS_anti-anti-sigma_factors"/>
    <property type="match status" value="1"/>
</dbReference>
<proteinExistence type="predicted"/>
<dbReference type="SUPFAM" id="SSF52091">
    <property type="entry name" value="SpoIIaa-like"/>
    <property type="match status" value="1"/>
</dbReference>
<comment type="caution">
    <text evidence="3">The sequence shown here is derived from an EMBL/GenBank/DDBJ whole genome shotgun (WGS) entry which is preliminary data.</text>
</comment>
<reference evidence="4" key="1">
    <citation type="journal article" date="2019" name="Int. J. Syst. Evol. Microbiol.">
        <title>The Global Catalogue of Microorganisms (GCM) 10K type strain sequencing project: providing services to taxonomists for standard genome sequencing and annotation.</title>
        <authorList>
            <consortium name="The Broad Institute Genomics Platform"/>
            <consortium name="The Broad Institute Genome Sequencing Center for Infectious Disease"/>
            <person name="Wu L."/>
            <person name="Ma J."/>
        </authorList>
    </citation>
    <scope>NUCLEOTIDE SEQUENCE [LARGE SCALE GENOMIC DNA]</scope>
    <source>
        <strain evidence="4">CGMCC 1.15180</strain>
    </source>
</reference>
<dbReference type="EMBL" id="JBHSPX010000002">
    <property type="protein sequence ID" value="MFC6062117.1"/>
    <property type="molecule type" value="Genomic_DNA"/>
</dbReference>
<evidence type="ECO:0000313" key="4">
    <source>
        <dbReference type="Proteomes" id="UP001596139"/>
    </source>
</evidence>
<protein>
    <submittedName>
        <fullName evidence="3">STAS domain-containing protein</fullName>
    </submittedName>
</protein>
<dbReference type="PANTHER" id="PTHR33495">
    <property type="entry name" value="ANTI-SIGMA FACTOR ANTAGONIST TM_1081-RELATED-RELATED"/>
    <property type="match status" value="1"/>
</dbReference>
<name>A0ABW1MFN6_9ACTN</name>
<dbReference type="RefSeq" id="WP_245659330.1">
    <property type="nucleotide sequence ID" value="NZ_JBHSPX010000002.1"/>
</dbReference>
<feature type="domain" description="STAS" evidence="2">
    <location>
        <begin position="1"/>
        <end position="211"/>
    </location>
</feature>
<dbReference type="InterPro" id="IPR036513">
    <property type="entry name" value="STAS_dom_sf"/>
</dbReference>
<accession>A0ABW1MFN6</accession>
<feature type="region of interest" description="Disordered" evidence="1">
    <location>
        <begin position="72"/>
        <end position="95"/>
    </location>
</feature>
<evidence type="ECO:0000256" key="1">
    <source>
        <dbReference type="SAM" id="MobiDB-lite"/>
    </source>
</evidence>
<dbReference type="Pfam" id="PF01740">
    <property type="entry name" value="STAS"/>
    <property type="match status" value="1"/>
</dbReference>
<evidence type="ECO:0000313" key="3">
    <source>
        <dbReference type="EMBL" id="MFC6062117.1"/>
    </source>
</evidence>
<dbReference type="PROSITE" id="PS50801">
    <property type="entry name" value="STAS"/>
    <property type="match status" value="1"/>
</dbReference>
<sequence>MTVRRGGDLVVLALHGELDLAMALRIEADVLLALHALYALRRSAIFPAPRARAVPRPPRVIPRILPRVKTLPEARPDVRTEDRSDGHPEVHPEVPAEMIPLPGGLPVALPGFLPEVRFDGLPGVFAGRCEAGGRNARPGEKAMVVDLRHVTFMDCSGLDLLCRLRDQVTARGGRLALMNLRPIVLRLLKLAALREPFELVEQVDDDVRPGV</sequence>
<dbReference type="Gene3D" id="3.30.750.24">
    <property type="entry name" value="STAS domain"/>
    <property type="match status" value="1"/>
</dbReference>
<keyword evidence="4" id="KW-1185">Reference proteome</keyword>
<evidence type="ECO:0000259" key="2">
    <source>
        <dbReference type="PROSITE" id="PS50801"/>
    </source>
</evidence>
<gene>
    <name evidence="3" type="ORF">ACFP4F_06130</name>
</gene>
<feature type="compositionally biased region" description="Basic and acidic residues" evidence="1">
    <location>
        <begin position="72"/>
        <end position="94"/>
    </location>
</feature>